<gene>
    <name evidence="1" type="ORF">SETTUDRAFT_40073</name>
</gene>
<accession>R0JY24</accession>
<dbReference type="EMBL" id="KB908637">
    <property type="protein sequence ID" value="EOA85818.1"/>
    <property type="molecule type" value="Genomic_DNA"/>
</dbReference>
<organism evidence="1 2">
    <name type="scientific">Exserohilum turcicum (strain 28A)</name>
    <name type="common">Northern leaf blight fungus</name>
    <name type="synonym">Setosphaeria turcica</name>
    <dbReference type="NCBI Taxonomy" id="671987"/>
    <lineage>
        <taxon>Eukaryota</taxon>
        <taxon>Fungi</taxon>
        <taxon>Dikarya</taxon>
        <taxon>Ascomycota</taxon>
        <taxon>Pezizomycotina</taxon>
        <taxon>Dothideomycetes</taxon>
        <taxon>Pleosporomycetidae</taxon>
        <taxon>Pleosporales</taxon>
        <taxon>Pleosporineae</taxon>
        <taxon>Pleosporaceae</taxon>
        <taxon>Exserohilum</taxon>
    </lineage>
</organism>
<evidence type="ECO:0000313" key="1">
    <source>
        <dbReference type="EMBL" id="EOA85818.1"/>
    </source>
</evidence>
<protein>
    <submittedName>
        <fullName evidence="1">Uncharacterized protein</fullName>
    </submittedName>
</protein>
<dbReference type="GeneID" id="19404576"/>
<keyword evidence="2" id="KW-1185">Reference proteome</keyword>
<reference evidence="1 2" key="2">
    <citation type="journal article" date="2013" name="PLoS Genet.">
        <title>Comparative genome structure, secondary metabolite, and effector coding capacity across Cochliobolus pathogens.</title>
        <authorList>
            <person name="Condon B.J."/>
            <person name="Leng Y."/>
            <person name="Wu D."/>
            <person name="Bushley K.E."/>
            <person name="Ohm R.A."/>
            <person name="Otillar R."/>
            <person name="Martin J."/>
            <person name="Schackwitz W."/>
            <person name="Grimwood J."/>
            <person name="MohdZainudin N."/>
            <person name="Xue C."/>
            <person name="Wang R."/>
            <person name="Manning V.A."/>
            <person name="Dhillon B."/>
            <person name="Tu Z.J."/>
            <person name="Steffenson B.J."/>
            <person name="Salamov A."/>
            <person name="Sun H."/>
            <person name="Lowry S."/>
            <person name="LaButti K."/>
            <person name="Han J."/>
            <person name="Copeland A."/>
            <person name="Lindquist E."/>
            <person name="Barry K."/>
            <person name="Schmutz J."/>
            <person name="Baker S.E."/>
            <person name="Ciuffetti L.M."/>
            <person name="Grigoriev I.V."/>
            <person name="Zhong S."/>
            <person name="Turgeon B.G."/>
        </authorList>
    </citation>
    <scope>NUCLEOTIDE SEQUENCE [LARGE SCALE GENOMIC DNA]</scope>
    <source>
        <strain evidence="2">28A</strain>
    </source>
</reference>
<evidence type="ECO:0000313" key="2">
    <source>
        <dbReference type="Proteomes" id="UP000016935"/>
    </source>
</evidence>
<name>R0JY24_EXST2</name>
<dbReference type="AlphaFoldDB" id="R0JY24"/>
<proteinExistence type="predicted"/>
<dbReference type="HOGENOM" id="CLU_2016638_0_0_1"/>
<sequence length="123" mass="14273">MQDNILNKIRGLLSKTNATSVVQAEFLDKDGRRQYLTKLRQLLFAITIRRYHDTTLFLDNDQNRQIKPLLNPILSGERLKYEDACLEICNYDFNTIQQALKSIVDQDTPNKDINSLIPKSTFV</sequence>
<reference evidence="1 2" key="1">
    <citation type="journal article" date="2012" name="PLoS Pathog.">
        <title>Diverse lifestyles and strategies of plant pathogenesis encoded in the genomes of eighteen Dothideomycetes fungi.</title>
        <authorList>
            <person name="Ohm R.A."/>
            <person name="Feau N."/>
            <person name="Henrissat B."/>
            <person name="Schoch C.L."/>
            <person name="Horwitz B.A."/>
            <person name="Barry K.W."/>
            <person name="Condon B.J."/>
            <person name="Copeland A.C."/>
            <person name="Dhillon B."/>
            <person name="Glaser F."/>
            <person name="Hesse C.N."/>
            <person name="Kosti I."/>
            <person name="LaButti K."/>
            <person name="Lindquist E.A."/>
            <person name="Lucas S."/>
            <person name="Salamov A.A."/>
            <person name="Bradshaw R.E."/>
            <person name="Ciuffetti L."/>
            <person name="Hamelin R.C."/>
            <person name="Kema G.H.J."/>
            <person name="Lawrence C."/>
            <person name="Scott J.A."/>
            <person name="Spatafora J.W."/>
            <person name="Turgeon B.G."/>
            <person name="de Wit P.J.G.M."/>
            <person name="Zhong S."/>
            <person name="Goodwin S.B."/>
            <person name="Grigoriev I.V."/>
        </authorList>
    </citation>
    <scope>NUCLEOTIDE SEQUENCE [LARGE SCALE GENOMIC DNA]</scope>
    <source>
        <strain evidence="2">28A</strain>
    </source>
</reference>
<dbReference type="RefSeq" id="XP_008026551.1">
    <property type="nucleotide sequence ID" value="XM_008028360.1"/>
</dbReference>
<dbReference type="Proteomes" id="UP000016935">
    <property type="component" value="Unassembled WGS sequence"/>
</dbReference>